<protein>
    <submittedName>
        <fullName evidence="1">Uncharacterized protein</fullName>
    </submittedName>
</protein>
<gene>
    <name evidence="1" type="ORF">GGR43_004401</name>
</gene>
<organism evidence="1 2">
    <name type="scientific">Sphingobium jiangsuense</name>
    <dbReference type="NCBI Taxonomy" id="870476"/>
    <lineage>
        <taxon>Bacteria</taxon>
        <taxon>Pseudomonadati</taxon>
        <taxon>Pseudomonadota</taxon>
        <taxon>Alphaproteobacteria</taxon>
        <taxon>Sphingomonadales</taxon>
        <taxon>Sphingomonadaceae</taxon>
        <taxon>Sphingobium</taxon>
    </lineage>
</organism>
<accession>A0A7W6BPC8</accession>
<dbReference type="AlphaFoldDB" id="A0A7W6BPC8"/>
<sequence length="31" mass="3384">MGTSEQAGGKFRDGEECAGWDMAERVSAMYL</sequence>
<comment type="caution">
    <text evidence="1">The sequence shown here is derived from an EMBL/GenBank/DDBJ whole genome shotgun (WGS) entry which is preliminary data.</text>
</comment>
<keyword evidence="2" id="KW-1185">Reference proteome</keyword>
<evidence type="ECO:0000313" key="1">
    <source>
        <dbReference type="EMBL" id="MBB3928656.1"/>
    </source>
</evidence>
<name>A0A7W6BPC8_9SPHN</name>
<evidence type="ECO:0000313" key="2">
    <source>
        <dbReference type="Proteomes" id="UP000571950"/>
    </source>
</evidence>
<dbReference type="Proteomes" id="UP000571950">
    <property type="component" value="Unassembled WGS sequence"/>
</dbReference>
<proteinExistence type="predicted"/>
<dbReference type="EMBL" id="JACIDT010000029">
    <property type="protein sequence ID" value="MBB3928656.1"/>
    <property type="molecule type" value="Genomic_DNA"/>
</dbReference>
<reference evidence="1 2" key="1">
    <citation type="submission" date="2020-08" db="EMBL/GenBank/DDBJ databases">
        <title>Genomic Encyclopedia of Type Strains, Phase IV (KMG-IV): sequencing the most valuable type-strain genomes for metagenomic binning, comparative biology and taxonomic classification.</title>
        <authorList>
            <person name="Goeker M."/>
        </authorList>
    </citation>
    <scope>NUCLEOTIDE SEQUENCE [LARGE SCALE GENOMIC DNA]</scope>
    <source>
        <strain evidence="1 2">DSM 26189</strain>
    </source>
</reference>